<dbReference type="GO" id="GO:0030145">
    <property type="term" value="F:manganese ion binding"/>
    <property type="evidence" value="ECO:0007669"/>
    <property type="project" value="UniProtKB-UniRule"/>
</dbReference>
<dbReference type="PIRSF" id="PIRSF016557">
    <property type="entry name" value="Caps_synth_CpsB"/>
    <property type="match status" value="1"/>
</dbReference>
<evidence type="ECO:0000256" key="3">
    <source>
        <dbReference type="ARBA" id="ARBA00022912"/>
    </source>
</evidence>
<evidence type="ECO:0000313" key="7">
    <source>
        <dbReference type="Proteomes" id="UP000199318"/>
    </source>
</evidence>
<protein>
    <recommendedName>
        <fullName evidence="5">Tyrosine-protein phosphatase</fullName>
        <ecNumber evidence="5">3.1.3.48</ecNumber>
    </recommendedName>
</protein>
<dbReference type="Pfam" id="PF19567">
    <property type="entry name" value="CpsB_CapC"/>
    <property type="match status" value="1"/>
</dbReference>
<dbReference type="STRING" id="1464123.SAMN05444126_10329"/>
<dbReference type="SUPFAM" id="SSF89550">
    <property type="entry name" value="PHP domain-like"/>
    <property type="match status" value="1"/>
</dbReference>
<dbReference type="InterPro" id="IPR016667">
    <property type="entry name" value="Caps_polysacc_synth_CpsB/CapC"/>
</dbReference>
<comment type="similarity">
    <text evidence="1 5">Belongs to the metallo-dependent hydrolases superfamily. CpsB/CapC family.</text>
</comment>
<keyword evidence="2 5" id="KW-0378">Hydrolase</keyword>
<name>A0A1H9QIQ7_9BACI</name>
<dbReference type="EC" id="3.1.3.48" evidence="5"/>
<evidence type="ECO:0000256" key="4">
    <source>
        <dbReference type="ARBA" id="ARBA00051722"/>
    </source>
</evidence>
<comment type="catalytic activity">
    <reaction evidence="4 5">
        <text>O-phospho-L-tyrosyl-[protein] + H2O = L-tyrosyl-[protein] + phosphate</text>
        <dbReference type="Rhea" id="RHEA:10684"/>
        <dbReference type="Rhea" id="RHEA-COMP:10136"/>
        <dbReference type="Rhea" id="RHEA-COMP:20101"/>
        <dbReference type="ChEBI" id="CHEBI:15377"/>
        <dbReference type="ChEBI" id="CHEBI:43474"/>
        <dbReference type="ChEBI" id="CHEBI:46858"/>
        <dbReference type="ChEBI" id="CHEBI:61978"/>
        <dbReference type="EC" id="3.1.3.48"/>
    </reaction>
</comment>
<keyword evidence="7" id="KW-1185">Reference proteome</keyword>
<organism evidence="6 7">
    <name type="scientific">Salisediminibacterium halotolerans</name>
    <dbReference type="NCBI Taxonomy" id="517425"/>
    <lineage>
        <taxon>Bacteria</taxon>
        <taxon>Bacillati</taxon>
        <taxon>Bacillota</taxon>
        <taxon>Bacilli</taxon>
        <taxon>Bacillales</taxon>
        <taxon>Bacillaceae</taxon>
        <taxon>Salisediminibacterium</taxon>
    </lineage>
</organism>
<dbReference type="Gene3D" id="3.20.20.140">
    <property type="entry name" value="Metal-dependent hydrolases"/>
    <property type="match status" value="1"/>
</dbReference>
<dbReference type="PANTHER" id="PTHR39181">
    <property type="entry name" value="TYROSINE-PROTEIN PHOSPHATASE YWQE"/>
    <property type="match status" value="1"/>
</dbReference>
<evidence type="ECO:0000256" key="5">
    <source>
        <dbReference type="PIRNR" id="PIRNR016557"/>
    </source>
</evidence>
<evidence type="ECO:0000313" key="6">
    <source>
        <dbReference type="EMBL" id="SER60320.1"/>
    </source>
</evidence>
<dbReference type="GO" id="GO:0004725">
    <property type="term" value="F:protein tyrosine phosphatase activity"/>
    <property type="evidence" value="ECO:0007669"/>
    <property type="project" value="UniProtKB-UniRule"/>
</dbReference>
<accession>A0A1H9QIQ7</accession>
<dbReference type="RefSeq" id="WP_177169609.1">
    <property type="nucleotide sequence ID" value="NZ_FOGV01000003.1"/>
</dbReference>
<reference evidence="7" key="1">
    <citation type="submission" date="2016-10" db="EMBL/GenBank/DDBJ databases">
        <authorList>
            <person name="de Groot N.N."/>
        </authorList>
    </citation>
    <scope>NUCLEOTIDE SEQUENCE [LARGE SCALE GENOMIC DNA]</scope>
    <source>
        <strain evidence="7">10nlg</strain>
    </source>
</reference>
<gene>
    <name evidence="6" type="ORF">SAMN05444126_10329</name>
</gene>
<dbReference type="InterPro" id="IPR016195">
    <property type="entry name" value="Pol/histidinol_Pase-like"/>
</dbReference>
<sequence length="262" mass="29168">MIDTHSHILPGIDDGAKTLDDTLAMADAAIAEGITEIAATPHHQNGPYINEKADVRRLVTEANEHLQKNGRELTILPGQEVRLYGELIADWKNGLIQTINDSNYVYVEFPSAEVPAFAGRLFYDMQVEGLTPVIVHPERNQGLIKHPSQLYEFVRSGVLTQVTAASLTGRFGSAIETFSWQLIDHKLTHIIASDAHNTVSRGFMMKDAFAAIEAERGEELAAMFQANAEDLVDGRQVIPEPPQPIERTKKRRKKRSKFLGLF</sequence>
<keyword evidence="3 5" id="KW-0904">Protein phosphatase</keyword>
<comment type="caution">
    <text evidence="6">The sequence shown here is derived from an EMBL/GenBank/DDBJ whole genome shotgun (WGS) entry which is preliminary data.</text>
</comment>
<dbReference type="Proteomes" id="UP000199318">
    <property type="component" value="Unassembled WGS sequence"/>
</dbReference>
<dbReference type="AlphaFoldDB" id="A0A1H9QIQ7"/>
<dbReference type="PANTHER" id="PTHR39181:SF1">
    <property type="entry name" value="TYROSINE-PROTEIN PHOSPHATASE YWQE"/>
    <property type="match status" value="1"/>
</dbReference>
<evidence type="ECO:0000256" key="1">
    <source>
        <dbReference type="ARBA" id="ARBA00005750"/>
    </source>
</evidence>
<evidence type="ECO:0000256" key="2">
    <source>
        <dbReference type="ARBA" id="ARBA00022801"/>
    </source>
</evidence>
<proteinExistence type="inferred from homology"/>
<dbReference type="EMBL" id="FOGV01000003">
    <property type="protein sequence ID" value="SER60320.1"/>
    <property type="molecule type" value="Genomic_DNA"/>
</dbReference>